<evidence type="ECO:0000313" key="3">
    <source>
        <dbReference type="Proteomes" id="UP000249829"/>
    </source>
</evidence>
<dbReference type="Pfam" id="PF15370">
    <property type="entry name" value="NOPCHAP1"/>
    <property type="match status" value="1"/>
</dbReference>
<evidence type="ECO:0000313" key="2">
    <source>
        <dbReference type="EMBL" id="PYI16687.1"/>
    </source>
</evidence>
<dbReference type="EMBL" id="KZ825166">
    <property type="protein sequence ID" value="PYI16687.1"/>
    <property type="molecule type" value="Genomic_DNA"/>
</dbReference>
<dbReference type="GO" id="GO:0000492">
    <property type="term" value="P:box C/D snoRNP assembly"/>
    <property type="evidence" value="ECO:0007669"/>
    <property type="project" value="InterPro"/>
</dbReference>
<accession>A0A2V5HXU3</accession>
<dbReference type="Proteomes" id="UP000249829">
    <property type="component" value="Unassembled WGS sequence"/>
</dbReference>
<feature type="compositionally biased region" description="Polar residues" evidence="1">
    <location>
        <begin position="15"/>
        <end position="30"/>
    </location>
</feature>
<reference evidence="2 3" key="1">
    <citation type="submission" date="2018-02" db="EMBL/GenBank/DDBJ databases">
        <title>The genomes of Aspergillus section Nigri reveals drivers in fungal speciation.</title>
        <authorList>
            <consortium name="DOE Joint Genome Institute"/>
            <person name="Vesth T.C."/>
            <person name="Nybo J."/>
            <person name="Theobald S."/>
            <person name="Brandl J."/>
            <person name="Frisvad J.C."/>
            <person name="Nielsen K.F."/>
            <person name="Lyhne E.K."/>
            <person name="Kogle M.E."/>
            <person name="Kuo A."/>
            <person name="Riley R."/>
            <person name="Clum A."/>
            <person name="Nolan M."/>
            <person name="Lipzen A."/>
            <person name="Salamov A."/>
            <person name="Henrissat B."/>
            <person name="Wiebenga A."/>
            <person name="De vries R.P."/>
            <person name="Grigoriev I.V."/>
            <person name="Mortensen U.H."/>
            <person name="Andersen M.R."/>
            <person name="Baker S.E."/>
        </authorList>
    </citation>
    <scope>NUCLEOTIDE SEQUENCE [LARGE SCALE GENOMIC DNA]</scope>
    <source>
        <strain evidence="2 3">CBS 115571</strain>
    </source>
</reference>
<dbReference type="PANTHER" id="PTHR38489:SF1">
    <property type="entry name" value="HISTONE CHAPERONE DOMAIN-CONTAINING PROTEIN"/>
    <property type="match status" value="1"/>
</dbReference>
<feature type="compositionally biased region" description="Acidic residues" evidence="1">
    <location>
        <begin position="148"/>
        <end position="165"/>
    </location>
</feature>
<dbReference type="InterPro" id="IPR027921">
    <property type="entry name" value="NOPCHAP1"/>
</dbReference>
<dbReference type="PANTHER" id="PTHR38489">
    <property type="entry name" value="HISTONE CHAPERONE DOMAIN-CONTAINING PROTEIN"/>
    <property type="match status" value="1"/>
</dbReference>
<organism evidence="2 3">
    <name type="scientific">Aspergillus violaceofuscus (strain CBS 115571)</name>
    <dbReference type="NCBI Taxonomy" id="1450538"/>
    <lineage>
        <taxon>Eukaryota</taxon>
        <taxon>Fungi</taxon>
        <taxon>Dikarya</taxon>
        <taxon>Ascomycota</taxon>
        <taxon>Pezizomycotina</taxon>
        <taxon>Eurotiomycetes</taxon>
        <taxon>Eurotiomycetidae</taxon>
        <taxon>Eurotiales</taxon>
        <taxon>Aspergillaceae</taxon>
        <taxon>Aspergillus</taxon>
    </lineage>
</organism>
<dbReference type="AlphaFoldDB" id="A0A2V5HXU3"/>
<proteinExistence type="predicted"/>
<evidence type="ECO:0000256" key="1">
    <source>
        <dbReference type="SAM" id="MobiDB-lite"/>
    </source>
</evidence>
<keyword evidence="3" id="KW-1185">Reference proteome</keyword>
<dbReference type="OMA" id="NTGSHEL"/>
<name>A0A2V5HXU3_ASPV1</name>
<dbReference type="STRING" id="1450538.A0A2V5HXU3"/>
<protein>
    <submittedName>
        <fullName evidence="2">Uncharacterized protein</fullName>
    </submittedName>
</protein>
<feature type="compositionally biased region" description="Acidic residues" evidence="1">
    <location>
        <begin position="52"/>
        <end position="62"/>
    </location>
</feature>
<gene>
    <name evidence="2" type="ORF">BO99DRAFT_216811</name>
</gene>
<sequence length="243" mass="26558">MSAPSSNSPRDDPVASSSTTLPRSQTNSTADLPHHTAADDSDDYTSSSGPSDSEEEESDDEDARATATEPSPPRPANNPAHKPSAASAADTTIPRIPALPKPNIHRVQQTPDLLSRLSAFLPQMKTANEQLERDIAAGRAKDIRLDDAMDEDEDEDEGEGEDDGQADGKRYIEMVGYIFSLLLTDGLFVCSIIRKADSAVIRTSDWACWKRSGRTTRSRPPRSRVTNRPCWLRGLRTLGSWIP</sequence>
<feature type="region of interest" description="Disordered" evidence="1">
    <location>
        <begin position="1"/>
        <end position="89"/>
    </location>
</feature>
<feature type="region of interest" description="Disordered" evidence="1">
    <location>
        <begin position="142"/>
        <end position="167"/>
    </location>
</feature>